<proteinExistence type="inferred from homology"/>
<protein>
    <recommendedName>
        <fullName evidence="3 11">Exportin-T</fullName>
    </recommendedName>
    <alternativeName>
        <fullName evidence="11">Exportin(tRNA)</fullName>
    </alternativeName>
    <alternativeName>
        <fullName evidence="11">tRNA exportin</fullName>
    </alternativeName>
</protein>
<dbReference type="GO" id="GO:0071528">
    <property type="term" value="P:tRNA re-export from nucleus"/>
    <property type="evidence" value="ECO:0007669"/>
    <property type="project" value="UniProtKB-UniRule"/>
</dbReference>
<dbReference type="Proteomes" id="UP000887226">
    <property type="component" value="Unassembled WGS sequence"/>
</dbReference>
<evidence type="ECO:0000256" key="8">
    <source>
        <dbReference type="ARBA" id="ARBA00022884"/>
    </source>
</evidence>
<evidence type="ECO:0000256" key="4">
    <source>
        <dbReference type="ARBA" id="ARBA00022448"/>
    </source>
</evidence>
<accession>A0A9P7Z8C8</accession>
<sequence>MESQVENAIQIAWDPSSSQELKRQAFEFINQLRSNPQGPQACLSLFTRTPKSLDHVRLVSLDVINFACQNPQLDAGSLAHIKDSLLEYIGRTYGQVDGRQNPDRDTAALQNKLSHTMTLLFVVLYKDSWGTFFDEFLALTSSQIAGDSLNLPGVVFFLKLLDSVHDEIADAHIATANSNGKRNTELKDLLRARDAQKIAGAWQQILKTWQGREDSIVELTLKVVGKWVDWIDISLVVNEETLNLLFSLVGRENSGGGPTGEDKVRAAAINTITEISSKKMKSADKIRLFEILNLSILVSQLVASPNMDQLRQTSSYDVDLAESISKLVNTTTADIVRVLEDTKAETQTRAQAEQLLQNFLPHLLRFFSDEYDEVCSQVIPSMTDLLTFLRKAKPLPQIYSAMLSPILNAIIQKMRYDETSEWGNEDEQTDEAEFQDLRKKLQVLQKSVSAVDEDLYIEILSNVIGNTFQKLSQQGGQMDWRDLDLALHEMYLFGELTVPNGGLYTKSAPSSVAAERLIIMMAKMVESGLALFSHPAIQLQYMEICVRYCSFFESQTSYIPQVLEQFVQLVHHQHIRVRTRSWYLFFKFVKQLRSHIGNVAETVIKSISDLLPIQAEVPEDSTEDDMSSEQSDHSADATFNGQLYLFEAIGSISSEATIPVDKQILFARSIMNPLFSEMEKSLPAAKAGESQPILQIHHVISALGTLANGFSDWVPGNNATASHKPAKEVTEEFSRASEAVLIALESLRSSSEVRAASRATFSRLMGVMGPGMLPLLPRWIDGLLSQSSSKDEMAMFLRLLDQVLFGFKKEIYSVLDSLLTPLLQLVFNGLAEPITGTDDEIQLAELRREYLTFVQVILNNELGAVLVSDRNQAYFETLINSVTTLAKTVAAGQGNFMASRLAFSVLSRMADLWGGPNIATLGTMSEASSEAPTPAFPGFDRFMIEHFHPICWEVLGEPTFHPSNDALAKQVLNEIAGLEQVIYLKTGDMFIQHLRDSFFPAMGIDGTEFMRLMVTSTEKKVLATYLLAFLKSRRMG</sequence>
<dbReference type="InterPro" id="IPR013598">
    <property type="entry name" value="Exportin-1/Importin-b-like"/>
</dbReference>
<name>A0A9P7Z8C8_9HELO</name>
<keyword evidence="6 11" id="KW-0820">tRNA-binding</keyword>
<dbReference type="InterPro" id="IPR011989">
    <property type="entry name" value="ARM-like"/>
</dbReference>
<keyword evidence="8 11" id="KW-0694">RNA-binding</keyword>
<dbReference type="InterPro" id="IPR045546">
    <property type="entry name" value="Exportin-T_C"/>
</dbReference>
<evidence type="ECO:0000256" key="11">
    <source>
        <dbReference type="RuleBase" id="RU366037"/>
    </source>
</evidence>
<dbReference type="Pfam" id="PF08389">
    <property type="entry name" value="Xpo1"/>
    <property type="match status" value="1"/>
</dbReference>
<dbReference type="AlphaFoldDB" id="A0A9P7Z8C8"/>
<evidence type="ECO:0000256" key="1">
    <source>
        <dbReference type="ARBA" id="ARBA00004496"/>
    </source>
</evidence>
<dbReference type="Gene3D" id="1.25.10.10">
    <property type="entry name" value="Leucine-rich Repeat Variant"/>
    <property type="match status" value="1"/>
</dbReference>
<keyword evidence="4 11" id="KW-0813">Transport</keyword>
<comment type="caution">
    <text evidence="14">The sequence shown here is derived from an EMBL/GenBank/DDBJ whole genome shotgun (WGS) entry which is preliminary data.</text>
</comment>
<dbReference type="Pfam" id="PF19282">
    <property type="entry name" value="Exportin-T"/>
    <property type="match status" value="1"/>
</dbReference>
<keyword evidence="9 11" id="KW-0539">Nucleus</keyword>
<evidence type="ECO:0000256" key="2">
    <source>
        <dbReference type="ARBA" id="ARBA00009466"/>
    </source>
</evidence>
<evidence type="ECO:0000259" key="13">
    <source>
        <dbReference type="Pfam" id="PF19282"/>
    </source>
</evidence>
<dbReference type="GO" id="GO:0016363">
    <property type="term" value="C:nuclear matrix"/>
    <property type="evidence" value="ECO:0007669"/>
    <property type="project" value="TreeGrafter"/>
</dbReference>
<reference evidence="14" key="1">
    <citation type="journal article" date="2021" name="IMA Fungus">
        <title>Genomic characterization of three marine fungi, including Emericellopsis atlantica sp. nov. with signatures of a generalist lifestyle and marine biomass degradation.</title>
        <authorList>
            <person name="Hagestad O.C."/>
            <person name="Hou L."/>
            <person name="Andersen J.H."/>
            <person name="Hansen E.H."/>
            <person name="Altermark B."/>
            <person name="Li C."/>
            <person name="Kuhnert E."/>
            <person name="Cox R.J."/>
            <person name="Crous P.W."/>
            <person name="Spatafora J.W."/>
            <person name="Lail K."/>
            <person name="Amirebrahimi M."/>
            <person name="Lipzen A."/>
            <person name="Pangilinan J."/>
            <person name="Andreopoulos W."/>
            <person name="Hayes R.D."/>
            <person name="Ng V."/>
            <person name="Grigoriev I.V."/>
            <person name="Jackson S.A."/>
            <person name="Sutton T.D.S."/>
            <person name="Dobson A.D.W."/>
            <person name="Rama T."/>
        </authorList>
    </citation>
    <scope>NUCLEOTIDE SEQUENCE</scope>
    <source>
        <strain evidence="14">TRa3180A</strain>
    </source>
</reference>
<keyword evidence="5 11" id="KW-0963">Cytoplasm</keyword>
<comment type="subcellular location">
    <subcellularLocation>
        <location evidence="1 11">Cytoplasm</location>
    </subcellularLocation>
    <subcellularLocation>
        <location evidence="11">Nucleus</location>
    </subcellularLocation>
    <text evidence="11">Shuttles between the nucleus and the cytoplasm.</text>
</comment>
<dbReference type="GO" id="GO:0005643">
    <property type="term" value="C:nuclear pore"/>
    <property type="evidence" value="ECO:0007669"/>
    <property type="project" value="TreeGrafter"/>
</dbReference>
<dbReference type="SUPFAM" id="SSF48371">
    <property type="entry name" value="ARM repeat"/>
    <property type="match status" value="1"/>
</dbReference>
<dbReference type="EMBL" id="MU253776">
    <property type="protein sequence ID" value="KAG9247299.1"/>
    <property type="molecule type" value="Genomic_DNA"/>
</dbReference>
<keyword evidence="15" id="KW-1185">Reference proteome</keyword>
<dbReference type="OrthoDB" id="26399at2759"/>
<dbReference type="GO" id="GO:0031267">
    <property type="term" value="F:small GTPase binding"/>
    <property type="evidence" value="ECO:0007669"/>
    <property type="project" value="InterPro"/>
</dbReference>
<feature type="domain" description="Exportin-T C-terminal" evidence="13">
    <location>
        <begin position="347"/>
        <end position="1032"/>
    </location>
</feature>
<organism evidence="14 15">
    <name type="scientific">Calycina marina</name>
    <dbReference type="NCBI Taxonomy" id="1763456"/>
    <lineage>
        <taxon>Eukaryota</taxon>
        <taxon>Fungi</taxon>
        <taxon>Dikarya</taxon>
        <taxon>Ascomycota</taxon>
        <taxon>Pezizomycotina</taxon>
        <taxon>Leotiomycetes</taxon>
        <taxon>Helotiales</taxon>
        <taxon>Pezizellaceae</taxon>
        <taxon>Calycina</taxon>
    </lineage>
</organism>
<evidence type="ECO:0000256" key="10">
    <source>
        <dbReference type="ARBA" id="ARBA00025147"/>
    </source>
</evidence>
<evidence type="ECO:0000313" key="14">
    <source>
        <dbReference type="EMBL" id="KAG9247299.1"/>
    </source>
</evidence>
<comment type="similarity">
    <text evidence="2 11">Belongs to the exportin family.</text>
</comment>
<comment type="function">
    <text evidence="10">tRNA nucleus export receptor which facilitates tRNA translocation across the nuclear pore complex. Involved in pre-tRNA splicing, probably by affecting the interaction of pre-tRNA with splicing endonuclease.</text>
</comment>
<feature type="domain" description="Exportin-1/Importin-beta-like" evidence="12">
    <location>
        <begin position="108"/>
        <end position="269"/>
    </location>
</feature>
<dbReference type="GO" id="GO:0000049">
    <property type="term" value="F:tRNA binding"/>
    <property type="evidence" value="ECO:0007669"/>
    <property type="project" value="UniProtKB-UniRule"/>
</dbReference>
<keyword evidence="7" id="KW-0819">tRNA processing</keyword>
<dbReference type="GO" id="GO:0008033">
    <property type="term" value="P:tRNA processing"/>
    <property type="evidence" value="ECO:0007669"/>
    <property type="project" value="UniProtKB-KW"/>
</dbReference>
<evidence type="ECO:0000256" key="5">
    <source>
        <dbReference type="ARBA" id="ARBA00022490"/>
    </source>
</evidence>
<dbReference type="PANTHER" id="PTHR15952:SF11">
    <property type="entry name" value="EXPORTIN-T"/>
    <property type="match status" value="1"/>
</dbReference>
<evidence type="ECO:0000256" key="7">
    <source>
        <dbReference type="ARBA" id="ARBA00022694"/>
    </source>
</evidence>
<dbReference type="FunFam" id="1.25.10.10:FF:000355">
    <property type="entry name" value="Exportin-T"/>
    <property type="match status" value="1"/>
</dbReference>
<evidence type="ECO:0000256" key="9">
    <source>
        <dbReference type="ARBA" id="ARBA00023242"/>
    </source>
</evidence>
<dbReference type="InterPro" id="IPR016024">
    <property type="entry name" value="ARM-type_fold"/>
</dbReference>
<dbReference type="GO" id="GO:0005737">
    <property type="term" value="C:cytoplasm"/>
    <property type="evidence" value="ECO:0007669"/>
    <property type="project" value="UniProtKB-SubCell"/>
</dbReference>
<gene>
    <name evidence="14" type="ORF">BJ878DRAFT_201201</name>
</gene>
<evidence type="ECO:0000256" key="6">
    <source>
        <dbReference type="ARBA" id="ARBA00022555"/>
    </source>
</evidence>
<evidence type="ECO:0000259" key="12">
    <source>
        <dbReference type="Pfam" id="PF08389"/>
    </source>
</evidence>
<dbReference type="InterPro" id="IPR040017">
    <property type="entry name" value="XPOT"/>
</dbReference>
<evidence type="ECO:0000256" key="3">
    <source>
        <dbReference type="ARBA" id="ARBA00018928"/>
    </source>
</evidence>
<evidence type="ECO:0000313" key="15">
    <source>
        <dbReference type="Proteomes" id="UP000887226"/>
    </source>
</evidence>
<dbReference type="PANTHER" id="PTHR15952">
    <property type="entry name" value="EXPORTIN-T/LOS1"/>
    <property type="match status" value="1"/>
</dbReference>